<dbReference type="Proteomes" id="UP000253303">
    <property type="component" value="Unassembled WGS sequence"/>
</dbReference>
<keyword evidence="1 5" id="KW-0597">Phosphoprotein</keyword>
<gene>
    <name evidence="8" type="ORF">DP939_39470</name>
</gene>
<dbReference type="Pfam" id="PF00196">
    <property type="entry name" value="GerE"/>
    <property type="match status" value="1"/>
</dbReference>
<proteinExistence type="predicted"/>
<comment type="caution">
    <text evidence="8">The sequence shown here is derived from an EMBL/GenBank/DDBJ whole genome shotgun (WGS) entry which is preliminary data.</text>
</comment>
<dbReference type="CDD" id="cd17535">
    <property type="entry name" value="REC_NarL-like"/>
    <property type="match status" value="1"/>
</dbReference>
<dbReference type="InterPro" id="IPR000792">
    <property type="entry name" value="Tscrpt_reg_LuxR_C"/>
</dbReference>
<sequence>MTGTPVRLLIADDHPVVRDGLSGMFASAPGFEVLGAASDGADVVRLAQELRPDVILMDLRMPRMDGLAAINELTRLGVTARVLVLTTYDSDTDVLPAIEAGATGYLLKDSPRADLLRGARAAARGESVLSPSVAARLMNRMRAPAPQPLSPRELEVLELVAAGNTNREAAVRLFITEATVKSHLLNIYTKLGVNDRAAAVTEAFNLGLLVPRTPGEP</sequence>
<protein>
    <submittedName>
        <fullName evidence="8">DNA-binding response regulator</fullName>
    </submittedName>
</protein>
<keyword evidence="9" id="KW-1185">Reference proteome</keyword>
<dbReference type="Pfam" id="PF00072">
    <property type="entry name" value="Response_reg"/>
    <property type="match status" value="1"/>
</dbReference>
<evidence type="ECO:0000256" key="5">
    <source>
        <dbReference type="PROSITE-ProRule" id="PRU00169"/>
    </source>
</evidence>
<dbReference type="InterPro" id="IPR058245">
    <property type="entry name" value="NreC/VraR/RcsB-like_REC"/>
</dbReference>
<dbReference type="PRINTS" id="PR00038">
    <property type="entry name" value="HTHLUXR"/>
</dbReference>
<dbReference type="PROSITE" id="PS50110">
    <property type="entry name" value="RESPONSE_REGULATORY"/>
    <property type="match status" value="1"/>
</dbReference>
<dbReference type="GO" id="GO:0006355">
    <property type="term" value="P:regulation of DNA-templated transcription"/>
    <property type="evidence" value="ECO:0007669"/>
    <property type="project" value="InterPro"/>
</dbReference>
<evidence type="ECO:0000256" key="1">
    <source>
        <dbReference type="ARBA" id="ARBA00022553"/>
    </source>
</evidence>
<reference evidence="8 9" key="1">
    <citation type="submission" date="2018-06" db="EMBL/GenBank/DDBJ databases">
        <title>Sphaerisporangium craniellae sp. nov., isolated from a marine sponge in the South China Sea.</title>
        <authorList>
            <person name="Li L."/>
        </authorList>
    </citation>
    <scope>NUCLEOTIDE SEQUENCE [LARGE SCALE GENOMIC DNA]</scope>
    <source>
        <strain evidence="8 9">LHW63015</strain>
    </source>
</reference>
<evidence type="ECO:0000313" key="9">
    <source>
        <dbReference type="Proteomes" id="UP000253303"/>
    </source>
</evidence>
<dbReference type="CDD" id="cd06170">
    <property type="entry name" value="LuxR_C_like"/>
    <property type="match status" value="1"/>
</dbReference>
<feature type="domain" description="Response regulatory" evidence="7">
    <location>
        <begin position="7"/>
        <end position="123"/>
    </location>
</feature>
<dbReference type="InterPro" id="IPR016032">
    <property type="entry name" value="Sig_transdc_resp-reg_C-effctor"/>
</dbReference>
<feature type="domain" description="HTH luxR-type" evidence="6">
    <location>
        <begin position="142"/>
        <end position="207"/>
    </location>
</feature>
<feature type="modified residue" description="4-aspartylphosphate" evidence="5">
    <location>
        <position position="58"/>
    </location>
</feature>
<dbReference type="Gene3D" id="3.40.50.2300">
    <property type="match status" value="1"/>
</dbReference>
<evidence type="ECO:0000259" key="7">
    <source>
        <dbReference type="PROSITE" id="PS50110"/>
    </source>
</evidence>
<accession>A0A366LL80</accession>
<dbReference type="GO" id="GO:0003677">
    <property type="term" value="F:DNA binding"/>
    <property type="evidence" value="ECO:0007669"/>
    <property type="project" value="UniProtKB-KW"/>
</dbReference>
<keyword evidence="3 8" id="KW-0238">DNA-binding</keyword>
<dbReference type="AlphaFoldDB" id="A0A366LL80"/>
<evidence type="ECO:0000256" key="3">
    <source>
        <dbReference type="ARBA" id="ARBA00023125"/>
    </source>
</evidence>
<dbReference type="InterPro" id="IPR001789">
    <property type="entry name" value="Sig_transdc_resp-reg_receiver"/>
</dbReference>
<dbReference type="GO" id="GO:0000160">
    <property type="term" value="P:phosphorelay signal transduction system"/>
    <property type="evidence" value="ECO:0007669"/>
    <property type="project" value="InterPro"/>
</dbReference>
<keyword evidence="2" id="KW-0805">Transcription regulation</keyword>
<dbReference type="EMBL" id="QMEY01000030">
    <property type="protein sequence ID" value="RBQ14686.1"/>
    <property type="molecule type" value="Genomic_DNA"/>
</dbReference>
<dbReference type="SUPFAM" id="SSF46894">
    <property type="entry name" value="C-terminal effector domain of the bipartite response regulators"/>
    <property type="match status" value="1"/>
</dbReference>
<dbReference type="SMART" id="SM00448">
    <property type="entry name" value="REC"/>
    <property type="match status" value="1"/>
</dbReference>
<evidence type="ECO:0000256" key="4">
    <source>
        <dbReference type="ARBA" id="ARBA00023163"/>
    </source>
</evidence>
<dbReference type="InterPro" id="IPR011006">
    <property type="entry name" value="CheY-like_superfamily"/>
</dbReference>
<dbReference type="PANTHER" id="PTHR43214">
    <property type="entry name" value="TWO-COMPONENT RESPONSE REGULATOR"/>
    <property type="match status" value="1"/>
</dbReference>
<dbReference type="PROSITE" id="PS50043">
    <property type="entry name" value="HTH_LUXR_2"/>
    <property type="match status" value="1"/>
</dbReference>
<dbReference type="OrthoDB" id="9808843at2"/>
<organism evidence="8 9">
    <name type="scientific">Spongiactinospora rosea</name>
    <dbReference type="NCBI Taxonomy" id="2248750"/>
    <lineage>
        <taxon>Bacteria</taxon>
        <taxon>Bacillati</taxon>
        <taxon>Actinomycetota</taxon>
        <taxon>Actinomycetes</taxon>
        <taxon>Streptosporangiales</taxon>
        <taxon>Streptosporangiaceae</taxon>
        <taxon>Spongiactinospora</taxon>
    </lineage>
</organism>
<dbReference type="PANTHER" id="PTHR43214:SF24">
    <property type="entry name" value="TRANSCRIPTIONAL REGULATORY PROTEIN NARL-RELATED"/>
    <property type="match status" value="1"/>
</dbReference>
<dbReference type="InterPro" id="IPR039420">
    <property type="entry name" value="WalR-like"/>
</dbReference>
<evidence type="ECO:0000256" key="2">
    <source>
        <dbReference type="ARBA" id="ARBA00023015"/>
    </source>
</evidence>
<name>A0A366LL80_9ACTN</name>
<dbReference type="SMART" id="SM00421">
    <property type="entry name" value="HTH_LUXR"/>
    <property type="match status" value="1"/>
</dbReference>
<evidence type="ECO:0000313" key="8">
    <source>
        <dbReference type="EMBL" id="RBQ14686.1"/>
    </source>
</evidence>
<keyword evidence="4" id="KW-0804">Transcription</keyword>
<dbReference type="SUPFAM" id="SSF52172">
    <property type="entry name" value="CheY-like"/>
    <property type="match status" value="1"/>
</dbReference>
<dbReference type="RefSeq" id="WP_113985952.1">
    <property type="nucleotide sequence ID" value="NZ_QMEY01000030.1"/>
</dbReference>
<evidence type="ECO:0000259" key="6">
    <source>
        <dbReference type="PROSITE" id="PS50043"/>
    </source>
</evidence>